<dbReference type="InterPro" id="IPR001680">
    <property type="entry name" value="WD40_rpt"/>
</dbReference>
<keyword evidence="7" id="KW-1185">Reference proteome</keyword>
<feature type="repeat" description="WD" evidence="3">
    <location>
        <begin position="474"/>
        <end position="508"/>
    </location>
</feature>
<dbReference type="Gene3D" id="1.10.510.10">
    <property type="entry name" value="Transferase(Phosphotransferase) domain 1"/>
    <property type="match status" value="1"/>
</dbReference>
<dbReference type="Pfam" id="PF00400">
    <property type="entry name" value="WD40"/>
    <property type="match status" value="7"/>
</dbReference>
<dbReference type="SUPFAM" id="SSF56112">
    <property type="entry name" value="Protein kinase-like (PK-like)"/>
    <property type="match status" value="1"/>
</dbReference>
<dbReference type="InterPro" id="IPR020472">
    <property type="entry name" value="WD40_PAC1"/>
</dbReference>
<proteinExistence type="predicted"/>
<dbReference type="InterPro" id="IPR008271">
    <property type="entry name" value="Ser/Thr_kinase_AS"/>
</dbReference>
<organism evidence="6 7">
    <name type="scientific">Schizopora paradoxa</name>
    <dbReference type="NCBI Taxonomy" id="27342"/>
    <lineage>
        <taxon>Eukaryota</taxon>
        <taxon>Fungi</taxon>
        <taxon>Dikarya</taxon>
        <taxon>Basidiomycota</taxon>
        <taxon>Agaricomycotina</taxon>
        <taxon>Agaricomycetes</taxon>
        <taxon>Hymenochaetales</taxon>
        <taxon>Schizoporaceae</taxon>
        <taxon>Schizopora</taxon>
    </lineage>
</organism>
<feature type="domain" description="Protein kinase" evidence="5">
    <location>
        <begin position="22"/>
        <end position="296"/>
    </location>
</feature>
<feature type="repeat" description="WD" evidence="3">
    <location>
        <begin position="718"/>
        <end position="754"/>
    </location>
</feature>
<feature type="region of interest" description="Disordered" evidence="4">
    <location>
        <begin position="636"/>
        <end position="665"/>
    </location>
</feature>
<sequence>MDDLNNILDKLSHLNLIGQIEDIQATARGLGASCDVFTGYWRAGNKKVAVKKLRVFLTKEEQVIKKLAREVYIWSKLEHENVLPLLGFFLEGGEFPHLVSEWMAKGTLRDYMPYLGGDEDIVAMCLGIAAGLSYLHEKGVIHADLKSLNILISEAGKPLLADFGVSHVLAASMTKMCGTTMASTKGTVRWMAIELLSLSDESGVGVTPDEKSDVWAFGMTIYEILKRNVPYNHLKNDHQVALAISKGKLPERPARSEKASLPMRERKLWDICGSCWKKKPEMRPSMSDILSDITAIQDGKSRPVKRRKLDITPLDNPATLHASTLSQPNGMFQLTFDAHYAPNAEAPHLVQDPRIGADISPLTTPAFSSPPSYLDDNVTYIPYDLNISGISSQRKKEGSDWSAIFNPDVKRRLDVYLLFTWPHESVVCSVRFSTDGKFLATGSNRITHIYDVRTGAKICGLIDEHAAAEGDLYIRSVCFSPDGKYLATGAEDKIIRVWDIAKRRIRRVFEGHCQEIYALVFSLDGRLLASGSGDGTTRVWNMESGIPKVLEATEPQGVDTGVASVAISPNNSLVAAGSVDCVVRIWDVATGSLVECLREHSDNVYGIAFTPDGKSLISGSLDKTLKQWDITPLTRPDANRSFLPPMTPARSIQNSTMNDTATMDGGERSSKCTSTFFGHTDYVLTTAISHDGQWVVSGSKDHGVQFWDRETTDMHMRIEAHTNSVVSVDLSSQGGLLATGGGDWTARIWRYTSL</sequence>
<name>A0A0H2SC35_9AGAM</name>
<dbReference type="SUPFAM" id="SSF50978">
    <property type="entry name" value="WD40 repeat-like"/>
    <property type="match status" value="1"/>
</dbReference>
<dbReference type="PROSITE" id="PS00678">
    <property type="entry name" value="WD_REPEATS_1"/>
    <property type="match status" value="3"/>
</dbReference>
<dbReference type="InParanoid" id="A0A0H2SC35"/>
<keyword evidence="2" id="KW-0677">Repeat</keyword>
<dbReference type="PANTHER" id="PTHR19848">
    <property type="entry name" value="WD40 REPEAT PROTEIN"/>
    <property type="match status" value="1"/>
</dbReference>
<evidence type="ECO:0000313" key="7">
    <source>
        <dbReference type="Proteomes" id="UP000053477"/>
    </source>
</evidence>
<keyword evidence="1 3" id="KW-0853">WD repeat</keyword>
<evidence type="ECO:0000256" key="1">
    <source>
        <dbReference type="ARBA" id="ARBA00022574"/>
    </source>
</evidence>
<dbReference type="PROSITE" id="PS50082">
    <property type="entry name" value="WD_REPEATS_2"/>
    <property type="match status" value="6"/>
</dbReference>
<feature type="repeat" description="WD" evidence="3">
    <location>
        <begin position="676"/>
        <end position="717"/>
    </location>
</feature>
<feature type="repeat" description="WD" evidence="3">
    <location>
        <begin position="555"/>
        <end position="596"/>
    </location>
</feature>
<dbReference type="PROSITE" id="PS00108">
    <property type="entry name" value="PROTEIN_KINASE_ST"/>
    <property type="match status" value="1"/>
</dbReference>
<dbReference type="PANTHER" id="PTHR19848:SF8">
    <property type="entry name" value="F-BOX AND WD REPEAT DOMAIN CONTAINING 7"/>
    <property type="match status" value="1"/>
</dbReference>
<dbReference type="InterPro" id="IPR036322">
    <property type="entry name" value="WD40_repeat_dom_sf"/>
</dbReference>
<dbReference type="InterPro" id="IPR015943">
    <property type="entry name" value="WD40/YVTN_repeat-like_dom_sf"/>
</dbReference>
<dbReference type="SMART" id="SM00320">
    <property type="entry name" value="WD40"/>
    <property type="match status" value="7"/>
</dbReference>
<dbReference type="Proteomes" id="UP000053477">
    <property type="component" value="Unassembled WGS sequence"/>
</dbReference>
<evidence type="ECO:0000313" key="6">
    <source>
        <dbReference type="EMBL" id="KLO19298.1"/>
    </source>
</evidence>
<accession>A0A0H2SC35</accession>
<dbReference type="InterPro" id="IPR011009">
    <property type="entry name" value="Kinase-like_dom_sf"/>
</dbReference>
<dbReference type="InterPro" id="IPR001245">
    <property type="entry name" value="Ser-Thr/Tyr_kinase_cat_dom"/>
</dbReference>
<dbReference type="AlphaFoldDB" id="A0A0H2SC35"/>
<dbReference type="PROSITE" id="PS50294">
    <property type="entry name" value="WD_REPEATS_REGION"/>
    <property type="match status" value="6"/>
</dbReference>
<dbReference type="Gene3D" id="2.130.10.10">
    <property type="entry name" value="YVTN repeat-like/Quinoprotein amine dehydrogenase"/>
    <property type="match status" value="1"/>
</dbReference>
<dbReference type="OrthoDB" id="17410at2759"/>
<dbReference type="FunCoup" id="A0A0H2SC35">
    <property type="interactions" value="135"/>
</dbReference>
<gene>
    <name evidence="6" type="ORF">SCHPADRAFT_992827</name>
</gene>
<dbReference type="InterPro" id="IPR019775">
    <property type="entry name" value="WD40_repeat_CS"/>
</dbReference>
<dbReference type="GO" id="GO:0004672">
    <property type="term" value="F:protein kinase activity"/>
    <property type="evidence" value="ECO:0007669"/>
    <property type="project" value="InterPro"/>
</dbReference>
<feature type="repeat" description="WD" evidence="3">
    <location>
        <begin position="597"/>
        <end position="630"/>
    </location>
</feature>
<dbReference type="EMBL" id="KQ085887">
    <property type="protein sequence ID" value="KLO19298.1"/>
    <property type="molecule type" value="Genomic_DNA"/>
</dbReference>
<evidence type="ECO:0000259" key="5">
    <source>
        <dbReference type="PROSITE" id="PS50011"/>
    </source>
</evidence>
<dbReference type="InterPro" id="IPR000719">
    <property type="entry name" value="Prot_kinase_dom"/>
</dbReference>
<dbReference type="GO" id="GO:0005524">
    <property type="term" value="F:ATP binding"/>
    <property type="evidence" value="ECO:0007669"/>
    <property type="project" value="InterPro"/>
</dbReference>
<evidence type="ECO:0000256" key="2">
    <source>
        <dbReference type="ARBA" id="ARBA00022737"/>
    </source>
</evidence>
<feature type="compositionally biased region" description="Polar residues" evidence="4">
    <location>
        <begin position="650"/>
        <end position="661"/>
    </location>
</feature>
<dbReference type="PROSITE" id="PS50011">
    <property type="entry name" value="PROTEIN_KINASE_DOM"/>
    <property type="match status" value="1"/>
</dbReference>
<protein>
    <submittedName>
        <fullName evidence="6">WD40 repeat-like protein</fullName>
    </submittedName>
</protein>
<dbReference type="STRING" id="27342.A0A0H2SC35"/>
<dbReference type="SMART" id="SM00220">
    <property type="entry name" value="S_TKc"/>
    <property type="match status" value="1"/>
</dbReference>
<reference evidence="6 7" key="1">
    <citation type="submission" date="2015-04" db="EMBL/GenBank/DDBJ databases">
        <title>Complete genome sequence of Schizopora paradoxa KUC8140, a cosmopolitan wood degrader in East Asia.</title>
        <authorList>
            <consortium name="DOE Joint Genome Institute"/>
            <person name="Min B."/>
            <person name="Park H."/>
            <person name="Jang Y."/>
            <person name="Kim J.-J."/>
            <person name="Kim K.H."/>
            <person name="Pangilinan J."/>
            <person name="Lipzen A."/>
            <person name="Riley R."/>
            <person name="Grigoriev I.V."/>
            <person name="Spatafora J.W."/>
            <person name="Choi I.-G."/>
        </authorList>
    </citation>
    <scope>NUCLEOTIDE SEQUENCE [LARGE SCALE GENOMIC DNA]</scope>
    <source>
        <strain evidence="6 7">KUC8140</strain>
    </source>
</reference>
<evidence type="ECO:0000256" key="4">
    <source>
        <dbReference type="SAM" id="MobiDB-lite"/>
    </source>
</evidence>
<dbReference type="PRINTS" id="PR00320">
    <property type="entry name" value="GPROTEINBRPT"/>
</dbReference>
<dbReference type="CDD" id="cd00200">
    <property type="entry name" value="WD40"/>
    <property type="match status" value="1"/>
</dbReference>
<feature type="repeat" description="WD" evidence="3">
    <location>
        <begin position="509"/>
        <end position="545"/>
    </location>
</feature>
<evidence type="ECO:0000256" key="3">
    <source>
        <dbReference type="PROSITE-ProRule" id="PRU00221"/>
    </source>
</evidence>
<dbReference type="Pfam" id="PF07714">
    <property type="entry name" value="PK_Tyr_Ser-Thr"/>
    <property type="match status" value="1"/>
</dbReference>